<evidence type="ECO:0000259" key="1">
    <source>
        <dbReference type="Pfam" id="PF00881"/>
    </source>
</evidence>
<dbReference type="Pfam" id="PF00881">
    <property type="entry name" value="Nitroreductase"/>
    <property type="match status" value="1"/>
</dbReference>
<gene>
    <name evidence="2" type="ORF">ACFPYJ_01660</name>
</gene>
<organism evidence="2 3">
    <name type="scientific">Paenibacillus solisilvae</name>
    <dbReference type="NCBI Taxonomy" id="2486751"/>
    <lineage>
        <taxon>Bacteria</taxon>
        <taxon>Bacillati</taxon>
        <taxon>Bacillota</taxon>
        <taxon>Bacilli</taxon>
        <taxon>Bacillales</taxon>
        <taxon>Paenibacillaceae</taxon>
        <taxon>Paenibacillus</taxon>
    </lineage>
</organism>
<sequence>MTRNTDNNSKSLPQVIEGRRSIRKLTDSPKVTKEQIEEIIRLALHAPSAFNMQSGRLVVLLGDQHKQLWSIVTETLRARVPADKFAATEERMHGFSSGAGTVLFFEDQTTVKETQAKSPPSYQMHFEAWSQQGSAILQYAVWLALTDHGLGASLQHYNPIIDEEIKRKWDIPQNWSLVAQMPFGQPNETPGPRTYLPYEQVVKWHS</sequence>
<dbReference type="SUPFAM" id="SSF55469">
    <property type="entry name" value="FMN-dependent nitroreductase-like"/>
    <property type="match status" value="1"/>
</dbReference>
<proteinExistence type="predicted"/>
<dbReference type="CDD" id="cd02140">
    <property type="entry name" value="Frm2-like"/>
    <property type="match status" value="1"/>
</dbReference>
<dbReference type="Proteomes" id="UP001596047">
    <property type="component" value="Unassembled WGS sequence"/>
</dbReference>
<keyword evidence="3" id="KW-1185">Reference proteome</keyword>
<dbReference type="PANTHER" id="PTHR43035:SF1">
    <property type="entry name" value="FATTY ACID REPRESSION MUTANT PROTEIN 2-RELATED"/>
    <property type="match status" value="1"/>
</dbReference>
<comment type="caution">
    <text evidence="2">The sequence shown here is derived from an EMBL/GenBank/DDBJ whole genome shotgun (WGS) entry which is preliminary data.</text>
</comment>
<protein>
    <submittedName>
        <fullName evidence="2">Nitroreductase family protein</fullName>
    </submittedName>
</protein>
<dbReference type="Gene3D" id="3.40.109.10">
    <property type="entry name" value="NADH Oxidase"/>
    <property type="match status" value="1"/>
</dbReference>
<dbReference type="RefSeq" id="WP_379186330.1">
    <property type="nucleotide sequence ID" value="NZ_JBHSOW010000007.1"/>
</dbReference>
<accession>A0ABW0VPY5</accession>
<dbReference type="InterPro" id="IPR000415">
    <property type="entry name" value="Nitroreductase-like"/>
</dbReference>
<dbReference type="EMBL" id="JBHSOW010000007">
    <property type="protein sequence ID" value="MFC5647841.1"/>
    <property type="molecule type" value="Genomic_DNA"/>
</dbReference>
<name>A0ABW0VPY5_9BACL</name>
<dbReference type="InterPro" id="IPR029479">
    <property type="entry name" value="Nitroreductase"/>
</dbReference>
<evidence type="ECO:0000313" key="2">
    <source>
        <dbReference type="EMBL" id="MFC5647841.1"/>
    </source>
</evidence>
<feature type="domain" description="Nitroreductase" evidence="1">
    <location>
        <begin position="16"/>
        <end position="184"/>
    </location>
</feature>
<evidence type="ECO:0000313" key="3">
    <source>
        <dbReference type="Proteomes" id="UP001596047"/>
    </source>
</evidence>
<reference evidence="3" key="1">
    <citation type="journal article" date="2019" name="Int. J. Syst. Evol. Microbiol.">
        <title>The Global Catalogue of Microorganisms (GCM) 10K type strain sequencing project: providing services to taxonomists for standard genome sequencing and annotation.</title>
        <authorList>
            <consortium name="The Broad Institute Genomics Platform"/>
            <consortium name="The Broad Institute Genome Sequencing Center for Infectious Disease"/>
            <person name="Wu L."/>
            <person name="Ma J."/>
        </authorList>
    </citation>
    <scope>NUCLEOTIDE SEQUENCE [LARGE SCALE GENOMIC DNA]</scope>
    <source>
        <strain evidence="3">CGMCC 1.3240</strain>
    </source>
</reference>
<dbReference type="PANTHER" id="PTHR43035">
    <property type="entry name" value="FATTY ACID REPRESSION MUTANT PROTEIN 2-RELATED"/>
    <property type="match status" value="1"/>
</dbReference>
<dbReference type="InterPro" id="IPR033877">
    <property type="entry name" value="Frm2/Hbn1"/>
</dbReference>